<proteinExistence type="predicted"/>
<evidence type="ECO:0000313" key="3">
    <source>
        <dbReference type="Proteomes" id="UP001199631"/>
    </source>
</evidence>
<feature type="compositionally biased region" description="Basic and acidic residues" evidence="1">
    <location>
        <begin position="7"/>
        <end position="21"/>
    </location>
</feature>
<evidence type="ECO:0000256" key="1">
    <source>
        <dbReference type="SAM" id="MobiDB-lite"/>
    </source>
</evidence>
<dbReference type="InterPro" id="IPR025097">
    <property type="entry name" value="DUF4023"/>
</dbReference>
<accession>A0AAW5B2R5</accession>
<evidence type="ECO:0000313" key="2">
    <source>
        <dbReference type="EMBL" id="MCG3417702.1"/>
    </source>
</evidence>
<sequence length="39" mass="4703">MESTNEFVKKFNETKQKDIQNKKRQGFNDPAKKLPNKRH</sequence>
<keyword evidence="3" id="KW-1185">Reference proteome</keyword>
<feature type="region of interest" description="Disordered" evidence="1">
    <location>
        <begin position="1"/>
        <end position="39"/>
    </location>
</feature>
<dbReference type="EMBL" id="JAIFZM010000001">
    <property type="protein sequence ID" value="MCG3417702.1"/>
    <property type="molecule type" value="Genomic_DNA"/>
</dbReference>
<name>A0AAW5B2R5_9BACI</name>
<dbReference type="Pfam" id="PF13215">
    <property type="entry name" value="DUF4023"/>
    <property type="match status" value="1"/>
</dbReference>
<dbReference type="RefSeq" id="WP_081779477.1">
    <property type="nucleotide sequence ID" value="NZ_JAIFZM010000001.1"/>
</dbReference>
<dbReference type="Proteomes" id="UP001199631">
    <property type="component" value="Unassembled WGS sequence"/>
</dbReference>
<reference evidence="2 3" key="1">
    <citation type="journal article" date="2022" name="Evol. Bioinform. Online">
        <title>Draft Genome Sequence of Oceanobacillus jordanicus Strain GSFE11, a Halotolerant Plant Growth-Promoting Bacterial Endophyte Isolated From the Jordan Valley.</title>
        <authorList>
            <person name="Alhindi T."/>
            <person name="Albdaiwi R."/>
        </authorList>
    </citation>
    <scope>NUCLEOTIDE SEQUENCE [LARGE SCALE GENOMIC DNA]</scope>
    <source>
        <strain evidence="2 3">GSFE11</strain>
    </source>
</reference>
<organism evidence="2 3">
    <name type="scientific">Oceanobacillus jordanicus</name>
    <dbReference type="NCBI Taxonomy" id="2867266"/>
    <lineage>
        <taxon>Bacteria</taxon>
        <taxon>Bacillati</taxon>
        <taxon>Bacillota</taxon>
        <taxon>Bacilli</taxon>
        <taxon>Bacillales</taxon>
        <taxon>Bacillaceae</taxon>
        <taxon>Oceanobacillus</taxon>
    </lineage>
</organism>
<dbReference type="AlphaFoldDB" id="A0AAW5B2R5"/>
<protein>
    <submittedName>
        <fullName evidence="2">DUF4023 domain-containing protein</fullName>
    </submittedName>
</protein>
<comment type="caution">
    <text evidence="2">The sequence shown here is derived from an EMBL/GenBank/DDBJ whole genome shotgun (WGS) entry which is preliminary data.</text>
</comment>
<gene>
    <name evidence="2" type="ORF">K3T81_00950</name>
</gene>